<sequence>MPVLTVEAMPVVQPVTIECVAEVSRQYQIPVALLGGVLAQERGRLGQSSPNKNGTWDIGPMQVNSAWLKFFAPNGIDQHRLQHDGCANRRRHYNHPHGQGRVKGDLWRAVGRYHSHQPGLAAAYQGKVVVKVGELNSGRQTLARSPAFSASPCPTSTATLARSACAMRCSPWAARRFWSMWITSTGGSAIRCRLPALMNPKPPKLKRVAALVVAIFSWWLVPNIT</sequence>
<name>A0A2W4TFA8_9GAMM</name>
<dbReference type="InterPro" id="IPR023346">
    <property type="entry name" value="Lysozyme-like_dom_sf"/>
</dbReference>
<evidence type="ECO:0008006" key="3">
    <source>
        <dbReference type="Google" id="ProtNLM"/>
    </source>
</evidence>
<gene>
    <name evidence="1" type="ORF">DM484_04845</name>
</gene>
<dbReference type="Proteomes" id="UP000249396">
    <property type="component" value="Unassembled WGS sequence"/>
</dbReference>
<dbReference type="SUPFAM" id="SSF53955">
    <property type="entry name" value="Lysozyme-like"/>
    <property type="match status" value="1"/>
</dbReference>
<protein>
    <recommendedName>
        <fullName evidence="3">Transglycosylase SLT domain-containing protein</fullName>
    </recommendedName>
</protein>
<dbReference type="AlphaFoldDB" id="A0A2W4TFA8"/>
<reference evidence="1 2" key="1">
    <citation type="journal article" date="2018" name="Aquat. Microb. Ecol.">
        <title>Gammaproteobacterial methanotrophs dominate.</title>
        <authorList>
            <person name="Rissanen A.J."/>
            <person name="Saarenheimo J."/>
            <person name="Tiirola M."/>
            <person name="Peura S."/>
            <person name="Aalto S.L."/>
            <person name="Karvinen A."/>
            <person name="Nykanen H."/>
        </authorList>
    </citation>
    <scope>NUCLEOTIDE SEQUENCE [LARGE SCALE GENOMIC DNA]</scope>
    <source>
        <strain evidence="1">AMbin10</strain>
    </source>
</reference>
<accession>A0A2W4TFA8</accession>
<comment type="caution">
    <text evidence="1">The sequence shown here is derived from an EMBL/GenBank/DDBJ whole genome shotgun (WGS) entry which is preliminary data.</text>
</comment>
<proteinExistence type="predicted"/>
<dbReference type="EMBL" id="QJPH01000190">
    <property type="protein sequence ID" value="PZN83224.1"/>
    <property type="molecule type" value="Genomic_DNA"/>
</dbReference>
<organism evidence="1 2">
    <name type="scientific">Candidatus Methylumidiphilus alinenensis</name>
    <dbReference type="NCBI Taxonomy" id="2202197"/>
    <lineage>
        <taxon>Bacteria</taxon>
        <taxon>Pseudomonadati</taxon>
        <taxon>Pseudomonadota</taxon>
        <taxon>Gammaproteobacteria</taxon>
        <taxon>Methylococcales</taxon>
        <taxon>Candidatus Methylumidiphilus</taxon>
    </lineage>
</organism>
<evidence type="ECO:0000313" key="2">
    <source>
        <dbReference type="Proteomes" id="UP000249396"/>
    </source>
</evidence>
<evidence type="ECO:0000313" key="1">
    <source>
        <dbReference type="EMBL" id="PZN83224.1"/>
    </source>
</evidence>
<dbReference type="CDD" id="cd13400">
    <property type="entry name" value="LT_IagB-like"/>
    <property type="match status" value="1"/>
</dbReference>